<dbReference type="SMART" id="SM00855">
    <property type="entry name" value="PGAM"/>
    <property type="match status" value="1"/>
</dbReference>
<dbReference type="InterPro" id="IPR013078">
    <property type="entry name" value="His_Pase_superF_clade-1"/>
</dbReference>
<dbReference type="CDD" id="cd07067">
    <property type="entry name" value="HP_PGM_like"/>
    <property type="match status" value="1"/>
</dbReference>
<proteinExistence type="predicted"/>
<evidence type="ECO:0000313" key="1">
    <source>
        <dbReference type="EMBL" id="ALS32380.1"/>
    </source>
</evidence>
<dbReference type="KEGG" id="ptn:PTRA_a1118"/>
<dbReference type="InterPro" id="IPR004449">
    <property type="entry name" value="SixA"/>
</dbReference>
<dbReference type="GO" id="GO:0005737">
    <property type="term" value="C:cytoplasm"/>
    <property type="evidence" value="ECO:0007669"/>
    <property type="project" value="InterPro"/>
</dbReference>
<dbReference type="PATRIC" id="fig|1315283.4.peg.975"/>
<dbReference type="Gene3D" id="3.40.50.1240">
    <property type="entry name" value="Phosphoglycerate mutase-like"/>
    <property type="match status" value="1"/>
</dbReference>
<gene>
    <name evidence="1" type="primary">sixA</name>
    <name evidence="1" type="ORF">PTRA_a1118</name>
</gene>
<organism evidence="1">
    <name type="scientific">Pseudoalteromonas translucida KMM 520</name>
    <dbReference type="NCBI Taxonomy" id="1315283"/>
    <lineage>
        <taxon>Bacteria</taxon>
        <taxon>Pseudomonadati</taxon>
        <taxon>Pseudomonadota</taxon>
        <taxon>Gammaproteobacteria</taxon>
        <taxon>Alteromonadales</taxon>
        <taxon>Pseudoalteromonadaceae</taxon>
        <taxon>Pseudoalteromonas</taxon>
    </lineage>
</organism>
<dbReference type="InterPro" id="IPR029033">
    <property type="entry name" value="His_PPase_superfam"/>
</dbReference>
<dbReference type="NCBIfam" id="TIGR00249">
    <property type="entry name" value="sixA"/>
    <property type="match status" value="1"/>
</dbReference>
<protein>
    <submittedName>
        <fullName evidence="1">Phosphohistidine phosphatase</fullName>
    </submittedName>
</protein>
<accession>A0A0U2V3F8</accession>
<dbReference type="SUPFAM" id="SSF53254">
    <property type="entry name" value="Phosphoglycerate mutase-like"/>
    <property type="match status" value="1"/>
</dbReference>
<dbReference type="Proteomes" id="UP000065261">
    <property type="component" value="Chromosome I"/>
</dbReference>
<dbReference type="EMBL" id="CP011034">
    <property type="protein sequence ID" value="ALS32380.1"/>
    <property type="molecule type" value="Genomic_DNA"/>
</dbReference>
<dbReference type="RefSeq" id="WP_058372909.1">
    <property type="nucleotide sequence ID" value="NZ_CP011034.1"/>
</dbReference>
<sequence>MKTILIMRHGEATPMQADDAARQLTQKGHIEAEKMGLWLAKNYAPDALLVSPYIRAQQTAKGVAKNNAFKFSETCKDIIPEGKPQIAADYIETLIAAHPACNTWLVVAHMPIVSYLVDQLCVGHMPIFNTGAVAVINYNEQTQRSEYLSIHAPGNV</sequence>
<dbReference type="OrthoDB" id="92610at2"/>
<name>A0A0U2V3F8_9GAMM</name>
<reference evidence="1 2" key="1">
    <citation type="submission" date="2015-03" db="EMBL/GenBank/DDBJ databases">
        <authorList>
            <person name="Murphy D."/>
        </authorList>
    </citation>
    <scope>NUCLEOTIDE SEQUENCE [LARGE SCALE GENOMIC DNA]</scope>
    <source>
        <strain evidence="1 2">KMM 520</strain>
    </source>
</reference>
<evidence type="ECO:0000313" key="2">
    <source>
        <dbReference type="Proteomes" id="UP000065261"/>
    </source>
</evidence>
<dbReference type="Pfam" id="PF00300">
    <property type="entry name" value="His_Phos_1"/>
    <property type="match status" value="1"/>
</dbReference>
<dbReference type="GO" id="GO:0101006">
    <property type="term" value="F:protein histidine phosphatase activity"/>
    <property type="evidence" value="ECO:0007669"/>
    <property type="project" value="InterPro"/>
</dbReference>
<dbReference type="AlphaFoldDB" id="A0A0U2V3F8"/>